<dbReference type="GO" id="GO:0051607">
    <property type="term" value="P:defense response to virus"/>
    <property type="evidence" value="ECO:0007669"/>
    <property type="project" value="UniProtKB-KW"/>
</dbReference>
<comment type="caution">
    <text evidence="4">The sequence shown here is derived from an EMBL/GenBank/DDBJ whole genome shotgun (WGS) entry which is preliminary data.</text>
</comment>
<dbReference type="EMBL" id="ABYT01000048">
    <property type="protein sequence ID" value="EEC90627.1"/>
    <property type="molecule type" value="Genomic_DNA"/>
</dbReference>
<dbReference type="STRING" id="518637.EUBIFOR_00707"/>
<feature type="domain" description="Cas10/Cmr2 second palm" evidence="3">
    <location>
        <begin position="218"/>
        <end position="368"/>
    </location>
</feature>
<dbReference type="GO" id="GO:0000166">
    <property type="term" value="F:nucleotide binding"/>
    <property type="evidence" value="ECO:0007669"/>
    <property type="project" value="UniProtKB-KW"/>
</dbReference>
<dbReference type="InterPro" id="IPR043128">
    <property type="entry name" value="Rev_trsase/Diguanyl_cyclase"/>
</dbReference>
<name>B7C950_9FIRM</name>
<organism evidence="4 5">
    <name type="scientific">Holdemanella biformis DSM 3989</name>
    <dbReference type="NCBI Taxonomy" id="518637"/>
    <lineage>
        <taxon>Bacteria</taxon>
        <taxon>Bacillati</taxon>
        <taxon>Bacillota</taxon>
        <taxon>Erysipelotrichia</taxon>
        <taxon>Erysipelotrichales</taxon>
        <taxon>Erysipelotrichaceae</taxon>
        <taxon>Holdemanella</taxon>
    </lineage>
</organism>
<evidence type="ECO:0000256" key="1">
    <source>
        <dbReference type="ARBA" id="ARBA00022741"/>
    </source>
</evidence>
<evidence type="ECO:0000256" key="2">
    <source>
        <dbReference type="ARBA" id="ARBA00023118"/>
    </source>
</evidence>
<evidence type="ECO:0000313" key="5">
    <source>
        <dbReference type="Proteomes" id="UP000004315"/>
    </source>
</evidence>
<gene>
    <name evidence="4" type="ORF">EUBIFOR_00707</name>
</gene>
<accession>B7C950</accession>
<dbReference type="RefSeq" id="WP_003864514.1">
    <property type="nucleotide sequence ID" value="NZ_DS996841.1"/>
</dbReference>
<proteinExistence type="predicted"/>
<protein>
    <recommendedName>
        <fullName evidence="3">Cas10/Cmr2 second palm domain-containing protein</fullName>
    </recommendedName>
</protein>
<dbReference type="AlphaFoldDB" id="B7C950"/>
<evidence type="ECO:0000313" key="4">
    <source>
        <dbReference type="EMBL" id="EEC90627.1"/>
    </source>
</evidence>
<dbReference type="Pfam" id="PF22335">
    <property type="entry name" value="Cas10-Cmr2_palm2"/>
    <property type="match status" value="1"/>
</dbReference>
<dbReference type="OrthoDB" id="442064at2"/>
<keyword evidence="1" id="KW-0547">Nucleotide-binding</keyword>
<dbReference type="InterPro" id="IPR054767">
    <property type="entry name" value="Cas10-Cmr2_palm2"/>
</dbReference>
<dbReference type="Proteomes" id="UP000004315">
    <property type="component" value="Unassembled WGS sequence"/>
</dbReference>
<dbReference type="Gene3D" id="3.30.70.270">
    <property type="match status" value="1"/>
</dbReference>
<dbReference type="eggNOG" id="COG1353">
    <property type="taxonomic scope" value="Bacteria"/>
</dbReference>
<reference evidence="4 5" key="1">
    <citation type="submission" date="2008-11" db="EMBL/GenBank/DDBJ databases">
        <title>Draft genome sequence of Eubacterium biforme (DSM 3989).</title>
        <authorList>
            <person name="Sudarsanam P."/>
            <person name="Ley R."/>
            <person name="Guruge J."/>
            <person name="Turnbaugh P.J."/>
            <person name="Mahowald M."/>
            <person name="Liep D."/>
            <person name="Gordon J."/>
        </authorList>
    </citation>
    <scope>NUCLEOTIDE SEQUENCE [LARGE SCALE GENOMIC DNA]</scope>
    <source>
        <strain evidence="4 5">DSM 3989</strain>
    </source>
</reference>
<keyword evidence="2" id="KW-0051">Antiviral defense</keyword>
<dbReference type="HOGENOM" id="CLU_037606_0_0_9"/>
<keyword evidence="5" id="KW-1185">Reference proteome</keyword>
<sequence>MREELLGKEVLAMYDIRGIQSYIFKTNAVKEIIGASKLVDDIIINGLKSYVKNRVSTEERDLYLVDWHNEATADAFIKNDSKVLMQVMFVGGGNAYVLFRNGSICSAVNKYLGKYVLEKTYSLNVAIAVIEKTDSYKEDYRKINIEMRRIKAHMPISKPVGAFSFTATDTVTGMPITGVADKEYHCTESLLKRASVDEKNVEKIFDNMVTQKGDNSTLALIHVDGNSLGKRIMNLMRDVKDYKSAIQKMRRLSSGIDKTFKDTFDEMTSWMDSQQDKFKTDTMKYRKIVVAGDDITFVCNARLAIPAVKYFLEKLNEKKTDFIQTEEDENPIFTACAGIAFFNSHFPFSDAYMVAEACCDSAKKRAKSKECSMSGIDQIVGNFFDFQLCTNVNASNLDDYRDKHYVVDNESFIQRPYYVSVENDKGLNVKNEKYSVSNLEEKLSILCSPDFPRSLGKEIRNVIPQGNNEIKKEVAFLKSRKHNEFDRLEEEKNVWYDACELMDLQL</sequence>
<evidence type="ECO:0000259" key="3">
    <source>
        <dbReference type="Pfam" id="PF22335"/>
    </source>
</evidence>